<dbReference type="HOGENOM" id="CLU_946829_0_0_1"/>
<evidence type="ECO:0000313" key="2">
    <source>
        <dbReference type="Proteomes" id="UP000053593"/>
    </source>
</evidence>
<proteinExistence type="predicted"/>
<protein>
    <submittedName>
        <fullName evidence="1">Uncharacterized protein</fullName>
    </submittedName>
</protein>
<dbReference type="EMBL" id="KN834766">
    <property type="protein sequence ID" value="KIK62775.1"/>
    <property type="molecule type" value="Genomic_DNA"/>
</dbReference>
<organism evidence="1 2">
    <name type="scientific">Collybiopsis luxurians FD-317 M1</name>
    <dbReference type="NCBI Taxonomy" id="944289"/>
    <lineage>
        <taxon>Eukaryota</taxon>
        <taxon>Fungi</taxon>
        <taxon>Dikarya</taxon>
        <taxon>Basidiomycota</taxon>
        <taxon>Agaricomycotina</taxon>
        <taxon>Agaricomycetes</taxon>
        <taxon>Agaricomycetidae</taxon>
        <taxon>Agaricales</taxon>
        <taxon>Marasmiineae</taxon>
        <taxon>Omphalotaceae</taxon>
        <taxon>Collybiopsis</taxon>
        <taxon>Collybiopsis luxurians</taxon>
    </lineage>
</organism>
<reference evidence="1 2" key="1">
    <citation type="submission" date="2014-04" db="EMBL/GenBank/DDBJ databases">
        <title>Evolutionary Origins and Diversification of the Mycorrhizal Mutualists.</title>
        <authorList>
            <consortium name="DOE Joint Genome Institute"/>
            <consortium name="Mycorrhizal Genomics Consortium"/>
            <person name="Kohler A."/>
            <person name="Kuo A."/>
            <person name="Nagy L.G."/>
            <person name="Floudas D."/>
            <person name="Copeland A."/>
            <person name="Barry K.W."/>
            <person name="Cichocki N."/>
            <person name="Veneault-Fourrey C."/>
            <person name="LaButti K."/>
            <person name="Lindquist E.A."/>
            <person name="Lipzen A."/>
            <person name="Lundell T."/>
            <person name="Morin E."/>
            <person name="Murat C."/>
            <person name="Riley R."/>
            <person name="Ohm R."/>
            <person name="Sun H."/>
            <person name="Tunlid A."/>
            <person name="Henrissat B."/>
            <person name="Grigoriev I.V."/>
            <person name="Hibbett D.S."/>
            <person name="Martin F."/>
        </authorList>
    </citation>
    <scope>NUCLEOTIDE SEQUENCE [LARGE SCALE GENOMIC DNA]</scope>
    <source>
        <strain evidence="1 2">FD-317 M1</strain>
    </source>
</reference>
<dbReference type="AlphaFoldDB" id="A0A0D0BFT1"/>
<dbReference type="Proteomes" id="UP000053593">
    <property type="component" value="Unassembled WGS sequence"/>
</dbReference>
<evidence type="ECO:0000313" key="1">
    <source>
        <dbReference type="EMBL" id="KIK62775.1"/>
    </source>
</evidence>
<name>A0A0D0BFT1_9AGAR</name>
<accession>A0A0D0BFT1</accession>
<sequence>MKDLQQLANVTLDLIPKSCSGPSSNSSPSLMFGIVPGVQFPFAPINTPSSFTSNSSVSSESFASFVSVSTPTPCFGKDPRPTTFTGVVVPDISENFLLSGCNASSLFVQSSDPLGLSATNYPTPTLQSSDLPVTAVATSPPNSSPGLVNGTSTTCVATSLPLKNGTLADSLNATVEPYPVGWTAPTADFDSTSSGSIVSSPAPVIQDASSDSQPPLHPRNCNLVQVSPLLALMIRLRWQPSLLLSFQLPRLWMTLLQRVLFCLLRVRSPGVVEELSVKSRTVSVLGTFSGWFTS</sequence>
<gene>
    <name evidence="1" type="ORF">GYMLUDRAFT_41674</name>
</gene>
<keyword evidence="2" id="KW-1185">Reference proteome</keyword>